<keyword evidence="4" id="KW-0902">Two-component regulatory system</keyword>
<feature type="DNA-binding region" description="OmpR/PhoB-type" evidence="11">
    <location>
        <begin position="131"/>
        <end position="231"/>
    </location>
</feature>
<evidence type="ECO:0000256" key="10">
    <source>
        <dbReference type="PROSITE-ProRule" id="PRU00169"/>
    </source>
</evidence>
<evidence type="ECO:0000313" key="15">
    <source>
        <dbReference type="Proteomes" id="UP000237889"/>
    </source>
</evidence>
<dbReference type="InterPro" id="IPR039420">
    <property type="entry name" value="WalR-like"/>
</dbReference>
<feature type="domain" description="Response regulatory" evidence="12">
    <location>
        <begin position="5"/>
        <end position="118"/>
    </location>
</feature>
<dbReference type="GO" id="GO:0000976">
    <property type="term" value="F:transcription cis-regulatory region binding"/>
    <property type="evidence" value="ECO:0007669"/>
    <property type="project" value="TreeGrafter"/>
</dbReference>
<dbReference type="SMART" id="SM00448">
    <property type="entry name" value="REC"/>
    <property type="match status" value="1"/>
</dbReference>
<dbReference type="Pfam" id="PF00072">
    <property type="entry name" value="Response_reg"/>
    <property type="match status" value="1"/>
</dbReference>
<dbReference type="PROSITE" id="PS51755">
    <property type="entry name" value="OMPR_PHOB"/>
    <property type="match status" value="1"/>
</dbReference>
<dbReference type="FunFam" id="3.40.50.2300:FF:000001">
    <property type="entry name" value="DNA-binding response regulator PhoB"/>
    <property type="match status" value="1"/>
</dbReference>
<evidence type="ECO:0000259" key="12">
    <source>
        <dbReference type="PROSITE" id="PS50110"/>
    </source>
</evidence>
<dbReference type="PANTHER" id="PTHR48111:SF4">
    <property type="entry name" value="DNA-BINDING DUAL TRANSCRIPTIONAL REGULATOR OMPR"/>
    <property type="match status" value="1"/>
</dbReference>
<dbReference type="CDD" id="cd00383">
    <property type="entry name" value="trans_reg_C"/>
    <property type="match status" value="1"/>
</dbReference>
<reference evidence="14 15" key="1">
    <citation type="submission" date="2018-03" db="EMBL/GenBank/DDBJ databases">
        <title>Genome sequencing of Phreatobacter sp.</title>
        <authorList>
            <person name="Kim S.-J."/>
            <person name="Heo J."/>
            <person name="Kwon S.-W."/>
        </authorList>
    </citation>
    <scope>NUCLEOTIDE SEQUENCE [LARGE SCALE GENOMIC DNA]</scope>
    <source>
        <strain evidence="14 15">S-12</strain>
    </source>
</reference>
<dbReference type="FunFam" id="1.10.10.10:FF:000099">
    <property type="entry name" value="Two-component system response regulator TorR"/>
    <property type="match status" value="1"/>
</dbReference>
<evidence type="ECO:0000256" key="7">
    <source>
        <dbReference type="ARBA" id="ARBA00023159"/>
    </source>
</evidence>
<dbReference type="GO" id="GO:0000156">
    <property type="term" value="F:phosphorelay response regulator activity"/>
    <property type="evidence" value="ECO:0007669"/>
    <property type="project" value="TreeGrafter"/>
</dbReference>
<dbReference type="Gene3D" id="3.40.50.2300">
    <property type="match status" value="1"/>
</dbReference>
<keyword evidence="8" id="KW-0804">Transcription</keyword>
<evidence type="ECO:0000256" key="5">
    <source>
        <dbReference type="ARBA" id="ARBA00023015"/>
    </source>
</evidence>
<evidence type="ECO:0000313" key="14">
    <source>
        <dbReference type="EMBL" id="AVO47069.1"/>
    </source>
</evidence>
<feature type="modified residue" description="4-aspartylphosphate" evidence="10">
    <location>
        <position position="54"/>
    </location>
</feature>
<dbReference type="InterPro" id="IPR016032">
    <property type="entry name" value="Sig_transdc_resp-reg_C-effctor"/>
</dbReference>
<dbReference type="Gene3D" id="6.10.250.690">
    <property type="match status" value="1"/>
</dbReference>
<evidence type="ECO:0000256" key="4">
    <source>
        <dbReference type="ARBA" id="ARBA00023012"/>
    </source>
</evidence>
<keyword evidence="6 11" id="KW-0238">DNA-binding</keyword>
<evidence type="ECO:0000256" key="2">
    <source>
        <dbReference type="ARBA" id="ARBA00022490"/>
    </source>
</evidence>
<dbReference type="SUPFAM" id="SSF52172">
    <property type="entry name" value="CheY-like"/>
    <property type="match status" value="1"/>
</dbReference>
<dbReference type="OrthoDB" id="9784252at2"/>
<protein>
    <recommendedName>
        <fullName evidence="9">Regulatory protein VirG</fullName>
    </recommendedName>
</protein>
<proteinExistence type="predicted"/>
<organism evidence="14 15">
    <name type="scientific">Phreatobacter cathodiphilus</name>
    <dbReference type="NCBI Taxonomy" id="1868589"/>
    <lineage>
        <taxon>Bacteria</taxon>
        <taxon>Pseudomonadati</taxon>
        <taxon>Pseudomonadota</taxon>
        <taxon>Alphaproteobacteria</taxon>
        <taxon>Hyphomicrobiales</taxon>
        <taxon>Phreatobacteraceae</taxon>
        <taxon>Phreatobacter</taxon>
    </lineage>
</organism>
<dbReference type="Gene3D" id="1.10.10.10">
    <property type="entry name" value="Winged helix-like DNA-binding domain superfamily/Winged helix DNA-binding domain"/>
    <property type="match status" value="1"/>
</dbReference>
<evidence type="ECO:0000256" key="3">
    <source>
        <dbReference type="ARBA" id="ARBA00022553"/>
    </source>
</evidence>
<dbReference type="InterPro" id="IPR036388">
    <property type="entry name" value="WH-like_DNA-bd_sf"/>
</dbReference>
<evidence type="ECO:0000256" key="1">
    <source>
        <dbReference type="ARBA" id="ARBA00004496"/>
    </source>
</evidence>
<accession>A0A2S0NFW8</accession>
<dbReference type="Proteomes" id="UP000237889">
    <property type="component" value="Chromosome"/>
</dbReference>
<name>A0A2S0NFW8_9HYPH</name>
<feature type="domain" description="OmpR/PhoB-type" evidence="13">
    <location>
        <begin position="131"/>
        <end position="231"/>
    </location>
</feature>
<dbReference type="GO" id="GO:0005829">
    <property type="term" value="C:cytosol"/>
    <property type="evidence" value="ECO:0007669"/>
    <property type="project" value="TreeGrafter"/>
</dbReference>
<sequence length="236" mass="26586">MSEPHILLVDDDHEIRQLTSKFLRQSGFKVTGARDGREMREVLANTDVDLVVLDLMLPGTSGLDLCRELRAASSIPIVILTARGEETDRIVGLELGADDYLGKPCSSRELAARIRAVLRRTMAEPARDHDKWMFCFDGWTLDTRRRELVDNRGVVIDLSSSEYDLMVSFCEAPQRVLTREHLLDTARNRVSTGYDRSIDVQVSRLRSKLMSCPGSEDMIKTVRGAGYLFSPKVTRA</sequence>
<dbReference type="SUPFAM" id="SSF46894">
    <property type="entry name" value="C-terminal effector domain of the bipartite response regulators"/>
    <property type="match status" value="1"/>
</dbReference>
<dbReference type="Pfam" id="PF00486">
    <property type="entry name" value="Trans_reg_C"/>
    <property type="match status" value="1"/>
</dbReference>
<dbReference type="InterPro" id="IPR001867">
    <property type="entry name" value="OmpR/PhoB-type_DNA-bd"/>
</dbReference>
<keyword evidence="2" id="KW-0963">Cytoplasm</keyword>
<dbReference type="PANTHER" id="PTHR48111">
    <property type="entry name" value="REGULATOR OF RPOS"/>
    <property type="match status" value="1"/>
</dbReference>
<evidence type="ECO:0000256" key="8">
    <source>
        <dbReference type="ARBA" id="ARBA00023163"/>
    </source>
</evidence>
<keyword evidence="15" id="KW-1185">Reference proteome</keyword>
<dbReference type="GO" id="GO:0032993">
    <property type="term" value="C:protein-DNA complex"/>
    <property type="evidence" value="ECO:0007669"/>
    <property type="project" value="TreeGrafter"/>
</dbReference>
<evidence type="ECO:0000256" key="9">
    <source>
        <dbReference type="ARBA" id="ARBA00067337"/>
    </source>
</evidence>
<keyword evidence="5" id="KW-0805">Transcription regulation</keyword>
<dbReference type="RefSeq" id="WP_106750439.1">
    <property type="nucleotide sequence ID" value="NZ_CP027668.1"/>
</dbReference>
<dbReference type="AlphaFoldDB" id="A0A2S0NFW8"/>
<dbReference type="EMBL" id="CP027668">
    <property type="protein sequence ID" value="AVO47069.1"/>
    <property type="molecule type" value="Genomic_DNA"/>
</dbReference>
<dbReference type="PROSITE" id="PS50110">
    <property type="entry name" value="RESPONSE_REGULATORY"/>
    <property type="match status" value="1"/>
</dbReference>
<comment type="subcellular location">
    <subcellularLocation>
        <location evidence="1">Cytoplasm</location>
    </subcellularLocation>
</comment>
<keyword evidence="3 10" id="KW-0597">Phosphoprotein</keyword>
<dbReference type="SMART" id="SM00862">
    <property type="entry name" value="Trans_reg_C"/>
    <property type="match status" value="1"/>
</dbReference>
<dbReference type="InterPro" id="IPR001789">
    <property type="entry name" value="Sig_transdc_resp-reg_receiver"/>
</dbReference>
<evidence type="ECO:0000259" key="13">
    <source>
        <dbReference type="PROSITE" id="PS51755"/>
    </source>
</evidence>
<dbReference type="GO" id="GO:0006355">
    <property type="term" value="P:regulation of DNA-templated transcription"/>
    <property type="evidence" value="ECO:0007669"/>
    <property type="project" value="InterPro"/>
</dbReference>
<gene>
    <name evidence="14" type="ORF">C6569_19555</name>
</gene>
<dbReference type="InterPro" id="IPR011006">
    <property type="entry name" value="CheY-like_superfamily"/>
</dbReference>
<evidence type="ECO:0000256" key="6">
    <source>
        <dbReference type="ARBA" id="ARBA00023125"/>
    </source>
</evidence>
<keyword evidence="7" id="KW-0010">Activator</keyword>
<dbReference type="KEGG" id="phr:C6569_19555"/>
<evidence type="ECO:0000256" key="11">
    <source>
        <dbReference type="PROSITE-ProRule" id="PRU01091"/>
    </source>
</evidence>